<proteinExistence type="predicted"/>
<organism evidence="3 4">
    <name type="scientific">Chelatococcus asaccharovorans</name>
    <dbReference type="NCBI Taxonomy" id="28210"/>
    <lineage>
        <taxon>Bacteria</taxon>
        <taxon>Pseudomonadati</taxon>
        <taxon>Pseudomonadota</taxon>
        <taxon>Alphaproteobacteria</taxon>
        <taxon>Hyphomicrobiales</taxon>
        <taxon>Chelatococcaceae</taxon>
        <taxon>Chelatococcus</taxon>
    </lineage>
</organism>
<comment type="caution">
    <text evidence="3">The sequence shown here is derived from an EMBL/GenBank/DDBJ whole genome shotgun (WGS) entry which is preliminary data.</text>
</comment>
<feature type="signal peptide" evidence="2">
    <location>
        <begin position="1"/>
        <end position="21"/>
    </location>
</feature>
<dbReference type="EMBL" id="QJJK01000009">
    <property type="protein sequence ID" value="PXW55693.1"/>
    <property type="molecule type" value="Genomic_DNA"/>
</dbReference>
<feature type="region of interest" description="Disordered" evidence="1">
    <location>
        <begin position="209"/>
        <end position="232"/>
    </location>
</feature>
<evidence type="ECO:0000256" key="1">
    <source>
        <dbReference type="SAM" id="MobiDB-lite"/>
    </source>
</evidence>
<feature type="chain" id="PRO_5015935945" description="Lipoprotein" evidence="2">
    <location>
        <begin position="22"/>
        <end position="232"/>
    </location>
</feature>
<gene>
    <name evidence="3" type="ORF">C7450_109101</name>
</gene>
<protein>
    <recommendedName>
        <fullName evidence="5">Lipoprotein</fullName>
    </recommendedName>
</protein>
<dbReference type="PROSITE" id="PS51257">
    <property type="entry name" value="PROKAR_LIPOPROTEIN"/>
    <property type="match status" value="1"/>
</dbReference>
<reference evidence="3 4" key="1">
    <citation type="submission" date="2018-05" db="EMBL/GenBank/DDBJ databases">
        <title>Genomic Encyclopedia of Type Strains, Phase IV (KMG-IV): sequencing the most valuable type-strain genomes for metagenomic binning, comparative biology and taxonomic classification.</title>
        <authorList>
            <person name="Goeker M."/>
        </authorList>
    </citation>
    <scope>NUCLEOTIDE SEQUENCE [LARGE SCALE GENOMIC DNA]</scope>
    <source>
        <strain evidence="3 4">DSM 6462</strain>
    </source>
</reference>
<dbReference type="RefSeq" id="WP_110376481.1">
    <property type="nucleotide sequence ID" value="NZ_JAHBRY010000001.1"/>
</dbReference>
<dbReference type="AlphaFoldDB" id="A0A2V3U0H9"/>
<evidence type="ECO:0008006" key="5">
    <source>
        <dbReference type="Google" id="ProtNLM"/>
    </source>
</evidence>
<dbReference type="Proteomes" id="UP000248021">
    <property type="component" value="Unassembled WGS sequence"/>
</dbReference>
<keyword evidence="2" id="KW-0732">Signal</keyword>
<keyword evidence="4" id="KW-1185">Reference proteome</keyword>
<sequence>MTQKALTSLLIPCGATVVALALGACQTNPTAMNAPPGMPIALESIEGAPDAVKSELSTALATAAVARKVELVSGTDARYRLKGYLTAYDRQDGSTELAFVWDVFDGDKRRAKRIEGTSFSVAGAGGAAQAKDAATGDTKTNDTRTSTAWTAVDQTIIDKVASTSMSEVAGFLATDARFGGQTAVAQADAAELPAAPAFGTQVASASEAVQASVGQDSTGQSSAGTAALGFAE</sequence>
<name>A0A2V3U0H9_9HYPH</name>
<evidence type="ECO:0000313" key="4">
    <source>
        <dbReference type="Proteomes" id="UP000248021"/>
    </source>
</evidence>
<evidence type="ECO:0000313" key="3">
    <source>
        <dbReference type="EMBL" id="PXW55693.1"/>
    </source>
</evidence>
<dbReference type="OrthoDB" id="8452331at2"/>
<accession>A0A2V3U0H9</accession>
<evidence type="ECO:0000256" key="2">
    <source>
        <dbReference type="SAM" id="SignalP"/>
    </source>
</evidence>